<dbReference type="Proteomes" id="UP000320582">
    <property type="component" value="Unassembled WGS sequence"/>
</dbReference>
<dbReference type="InterPro" id="IPR010634">
    <property type="entry name" value="DUF1223"/>
</dbReference>
<reference evidence="1 2" key="1">
    <citation type="submission" date="2019-06" db="EMBL/GenBank/DDBJ databases">
        <title>Genomic Encyclopedia of Archaeal and Bacterial Type Strains, Phase II (KMG-II): from individual species to whole genera.</title>
        <authorList>
            <person name="Goeker M."/>
        </authorList>
    </citation>
    <scope>NUCLEOTIDE SEQUENCE [LARGE SCALE GENOMIC DNA]</scope>
    <source>
        <strain evidence="1 2">DSM 18423</strain>
    </source>
</reference>
<accession>A0A543KDE7</accession>
<gene>
    <name evidence="1" type="ORF">BD293_1724</name>
</gene>
<protein>
    <recommendedName>
        <fullName evidence="3">DUF1223 domain-containing protein</fullName>
    </recommendedName>
</protein>
<organism evidence="1 2">
    <name type="scientific">Roseinatronobacter monicus</name>
    <dbReference type="NCBI Taxonomy" id="393481"/>
    <lineage>
        <taxon>Bacteria</taxon>
        <taxon>Pseudomonadati</taxon>
        <taxon>Pseudomonadota</taxon>
        <taxon>Alphaproteobacteria</taxon>
        <taxon>Rhodobacterales</taxon>
        <taxon>Paracoccaceae</taxon>
        <taxon>Roseinatronobacter</taxon>
    </lineage>
</organism>
<evidence type="ECO:0000313" key="1">
    <source>
        <dbReference type="EMBL" id="TQM93099.1"/>
    </source>
</evidence>
<dbReference type="AlphaFoldDB" id="A0A543KDE7"/>
<dbReference type="PANTHER" id="PTHR36057:SF1">
    <property type="entry name" value="LIPOPROTEIN LIPID ATTACHMENT SITE-LIKE PROTEIN, PUTATIVE (DUF1223)-RELATED"/>
    <property type="match status" value="1"/>
</dbReference>
<dbReference type="InterPro" id="IPR036249">
    <property type="entry name" value="Thioredoxin-like_sf"/>
</dbReference>
<evidence type="ECO:0008006" key="3">
    <source>
        <dbReference type="Google" id="ProtNLM"/>
    </source>
</evidence>
<dbReference type="PANTHER" id="PTHR36057">
    <property type="match status" value="1"/>
</dbReference>
<proteinExistence type="predicted"/>
<dbReference type="EMBL" id="VFPT01000001">
    <property type="protein sequence ID" value="TQM93099.1"/>
    <property type="molecule type" value="Genomic_DNA"/>
</dbReference>
<dbReference type="SUPFAM" id="SSF52833">
    <property type="entry name" value="Thioredoxin-like"/>
    <property type="match status" value="1"/>
</dbReference>
<evidence type="ECO:0000313" key="2">
    <source>
        <dbReference type="Proteomes" id="UP000320582"/>
    </source>
</evidence>
<sequence length="310" mass="33761">MAVADHAIPFSGKADQVKSGDLYTVVHKKFICFATWGRCCVLVAFQGTRKTLIGPGIRAWLDQRYRNKQDTHMRLANRCGVLISAILGLATPAVAQQSPVLVELFTSQGCAACPPADRLLDALADRDDVIALALHVDYWDYIGWADSFGKSKFSKRQKDYARSKGRASVYTPQMIIGGIDEVKGSSEQQVMGTLARHLSIFVSDTDVRLTLTGSPGSEVSIEAVAQDGLAYAADVQLVRYRDAETVDITGGENNGKSVVYRNIVTSWEVIGTWDGVNPFRHSVHTSGDDPVVVVIQEQGHGPVLAAARRR</sequence>
<name>A0A543KDE7_9RHOB</name>
<keyword evidence="2" id="KW-1185">Reference proteome</keyword>
<dbReference type="Pfam" id="PF06764">
    <property type="entry name" value="DUF1223"/>
    <property type="match status" value="1"/>
</dbReference>
<comment type="caution">
    <text evidence="1">The sequence shown here is derived from an EMBL/GenBank/DDBJ whole genome shotgun (WGS) entry which is preliminary data.</text>
</comment>